<dbReference type="SUPFAM" id="SSF56112">
    <property type="entry name" value="Protein kinase-like (PK-like)"/>
    <property type="match status" value="1"/>
</dbReference>
<dbReference type="GO" id="GO:0016301">
    <property type="term" value="F:kinase activity"/>
    <property type="evidence" value="ECO:0007669"/>
    <property type="project" value="UniProtKB-KW"/>
</dbReference>
<evidence type="ECO:0000259" key="3">
    <source>
        <dbReference type="PROSITE" id="PS50011"/>
    </source>
</evidence>
<keyword evidence="5" id="KW-1185">Reference proteome</keyword>
<keyword evidence="4" id="KW-0808">Transferase</keyword>
<accession>A0ABP1GG51</accession>
<dbReference type="PROSITE" id="PS50011">
    <property type="entry name" value="PROTEIN_KINASE_DOM"/>
    <property type="match status" value="1"/>
</dbReference>
<dbReference type="SMART" id="SM00220">
    <property type="entry name" value="S_TKc"/>
    <property type="match status" value="1"/>
</dbReference>
<feature type="domain" description="Protein kinase" evidence="3">
    <location>
        <begin position="48"/>
        <end position="352"/>
    </location>
</feature>
<evidence type="ECO:0000256" key="2">
    <source>
        <dbReference type="ARBA" id="ARBA00022840"/>
    </source>
</evidence>
<keyword evidence="1" id="KW-0547">Nucleotide-binding</keyword>
<sequence>MIPLPKIPQQKVNLFQKAQTVEPMMMQPIIIDEDFINEHEEQETIHGYVVREIMGQTPTGVEMLVENVIGQKFILKAFDEGIEDIGRMEIKLLQILKGKKAVNMTDYFFYNKKLHMVMNYIPYSLQNMIYEQNITLKDIKKIMLRITNIIKYMHDQNILHGDIQPQSFRLTPNNIPSMIASNFQCARILSVDYVPQKLQPVHYRAPEIIQGKQSSKNTDMWSIGCLFYELIMKKPLFDVESLDNVVVQQLHLFKYQHLKAPVINKIEEEMYYKFSTSFLKKLGLSTKAAKLPVYHVYQTQKQFWPTINDEILCMEKWKQEDKENCIKLLYGLLNHDPNKRLSCDAILKSPFLQEQFGFRIK</sequence>
<protein>
    <submittedName>
        <fullName evidence="4">Kinase</fullName>
    </submittedName>
</protein>
<dbReference type="InterPro" id="IPR011009">
    <property type="entry name" value="Kinase-like_dom_sf"/>
</dbReference>
<gene>
    <name evidence="4" type="ORF">HINF_LOCUS1027</name>
</gene>
<dbReference type="Pfam" id="PF00069">
    <property type="entry name" value="Pkinase"/>
    <property type="match status" value="1"/>
</dbReference>
<keyword evidence="2" id="KW-0067">ATP-binding</keyword>
<dbReference type="InterPro" id="IPR000719">
    <property type="entry name" value="Prot_kinase_dom"/>
</dbReference>
<dbReference type="InterPro" id="IPR050108">
    <property type="entry name" value="CDK"/>
</dbReference>
<dbReference type="Gene3D" id="1.10.510.10">
    <property type="entry name" value="Transferase(Phosphotransferase) domain 1"/>
    <property type="match status" value="1"/>
</dbReference>
<dbReference type="Proteomes" id="UP001642409">
    <property type="component" value="Unassembled WGS sequence"/>
</dbReference>
<organism evidence="4 5">
    <name type="scientific">Hexamita inflata</name>
    <dbReference type="NCBI Taxonomy" id="28002"/>
    <lineage>
        <taxon>Eukaryota</taxon>
        <taxon>Metamonada</taxon>
        <taxon>Diplomonadida</taxon>
        <taxon>Hexamitidae</taxon>
        <taxon>Hexamitinae</taxon>
        <taxon>Hexamita</taxon>
    </lineage>
</organism>
<comment type="caution">
    <text evidence="4">The sequence shown here is derived from an EMBL/GenBank/DDBJ whole genome shotgun (WGS) entry which is preliminary data.</text>
</comment>
<keyword evidence="4" id="KW-0418">Kinase</keyword>
<dbReference type="EMBL" id="CAXDID020000002">
    <property type="protein sequence ID" value="CAL5971087.1"/>
    <property type="molecule type" value="Genomic_DNA"/>
</dbReference>
<proteinExistence type="predicted"/>
<evidence type="ECO:0000256" key="1">
    <source>
        <dbReference type="ARBA" id="ARBA00022741"/>
    </source>
</evidence>
<evidence type="ECO:0000313" key="5">
    <source>
        <dbReference type="Proteomes" id="UP001642409"/>
    </source>
</evidence>
<reference evidence="4 5" key="1">
    <citation type="submission" date="2024-07" db="EMBL/GenBank/DDBJ databases">
        <authorList>
            <person name="Akdeniz Z."/>
        </authorList>
    </citation>
    <scope>NUCLEOTIDE SEQUENCE [LARGE SCALE GENOMIC DNA]</scope>
</reference>
<dbReference type="PANTHER" id="PTHR24056">
    <property type="entry name" value="CELL DIVISION PROTEIN KINASE"/>
    <property type="match status" value="1"/>
</dbReference>
<evidence type="ECO:0000313" key="4">
    <source>
        <dbReference type="EMBL" id="CAL5971087.1"/>
    </source>
</evidence>
<name>A0ABP1GG51_9EUKA</name>